<name>A0A8J7Z1N1_9CYAN</name>
<keyword evidence="4 7" id="KW-0812">Transmembrane</keyword>
<dbReference type="EMBL" id="WVIE01000004">
    <property type="protein sequence ID" value="NDJ16508.1"/>
    <property type="molecule type" value="Genomic_DNA"/>
</dbReference>
<comment type="subcellular location">
    <subcellularLocation>
        <location evidence="1">Cell membrane</location>
        <topology evidence="1">Single-pass membrane protein</topology>
    </subcellularLocation>
    <subcellularLocation>
        <location evidence="7">Cell membrane</location>
        <topology evidence="7">Single-pass type II membrane protein</topology>
    </subcellularLocation>
</comment>
<gene>
    <name evidence="9" type="ORF">GS601_04245</name>
</gene>
<dbReference type="RefSeq" id="WP_162422034.1">
    <property type="nucleotide sequence ID" value="NZ_WVIE01000004.1"/>
</dbReference>
<keyword evidence="7" id="KW-0813">Transport</keyword>
<evidence type="ECO:0000256" key="7">
    <source>
        <dbReference type="RuleBase" id="RU003879"/>
    </source>
</evidence>
<dbReference type="GO" id="GO:0015031">
    <property type="term" value="P:protein transport"/>
    <property type="evidence" value="ECO:0007669"/>
    <property type="project" value="UniProtKB-KW"/>
</dbReference>
<evidence type="ECO:0000256" key="2">
    <source>
        <dbReference type="ARBA" id="ARBA00005811"/>
    </source>
</evidence>
<reference evidence="9" key="1">
    <citation type="submission" date="2019-12" db="EMBL/GenBank/DDBJ databases">
        <title>High-Quality draft genome sequences of three cyanobacteria isolated from the limestone walls of the Old Cathedral of Coimbra.</title>
        <authorList>
            <person name="Tiago I."/>
            <person name="Soares F."/>
            <person name="Portugal A."/>
        </authorList>
    </citation>
    <scope>NUCLEOTIDE SEQUENCE</scope>
    <source>
        <strain evidence="9">A</strain>
    </source>
</reference>
<dbReference type="AlphaFoldDB" id="A0A8J7Z1N1"/>
<sequence length="135" mass="14974">MKFKHQNHGSQMPELNLLPMMDVIMTILTFFIVVSMSLTKFQSVDALLPSTEKGISQETPPDPLVVGMTRQGQVMIDNTTANDTQIAQQVVNYFQKNPKGNIVLKADKSLPYEKVVQTLGILRDVGGDRVSLAIE</sequence>
<evidence type="ECO:0000313" key="10">
    <source>
        <dbReference type="Proteomes" id="UP000646053"/>
    </source>
</evidence>
<dbReference type="PANTHER" id="PTHR30558:SF3">
    <property type="entry name" value="BIOPOLYMER TRANSPORT PROTEIN EXBD-RELATED"/>
    <property type="match status" value="1"/>
</dbReference>
<accession>A0A8J7Z1N1</accession>
<feature type="transmembrane region" description="Helical" evidence="8">
    <location>
        <begin position="20"/>
        <end position="38"/>
    </location>
</feature>
<evidence type="ECO:0000256" key="8">
    <source>
        <dbReference type="SAM" id="Phobius"/>
    </source>
</evidence>
<dbReference type="Gene3D" id="3.30.420.270">
    <property type="match status" value="1"/>
</dbReference>
<dbReference type="Pfam" id="PF02472">
    <property type="entry name" value="ExbD"/>
    <property type="match status" value="1"/>
</dbReference>
<keyword evidence="3" id="KW-1003">Cell membrane</keyword>
<dbReference type="PANTHER" id="PTHR30558">
    <property type="entry name" value="EXBD MEMBRANE COMPONENT OF PMF-DRIVEN MACROMOLECULE IMPORT SYSTEM"/>
    <property type="match status" value="1"/>
</dbReference>
<dbReference type="GO" id="GO:0005886">
    <property type="term" value="C:plasma membrane"/>
    <property type="evidence" value="ECO:0007669"/>
    <property type="project" value="UniProtKB-SubCell"/>
</dbReference>
<evidence type="ECO:0000256" key="3">
    <source>
        <dbReference type="ARBA" id="ARBA00022475"/>
    </source>
</evidence>
<keyword evidence="5 8" id="KW-1133">Transmembrane helix</keyword>
<comment type="caution">
    <text evidence="9">The sequence shown here is derived from an EMBL/GenBank/DDBJ whole genome shotgun (WGS) entry which is preliminary data.</text>
</comment>
<keyword evidence="10" id="KW-1185">Reference proteome</keyword>
<dbReference type="InterPro" id="IPR003400">
    <property type="entry name" value="ExbD"/>
</dbReference>
<evidence type="ECO:0000313" key="9">
    <source>
        <dbReference type="EMBL" id="NDJ16508.1"/>
    </source>
</evidence>
<keyword evidence="6 8" id="KW-0472">Membrane</keyword>
<protein>
    <submittedName>
        <fullName evidence="9">Biopolymer transporter ExbD</fullName>
    </submittedName>
</protein>
<dbReference type="Proteomes" id="UP000646053">
    <property type="component" value="Unassembled WGS sequence"/>
</dbReference>
<evidence type="ECO:0000256" key="1">
    <source>
        <dbReference type="ARBA" id="ARBA00004162"/>
    </source>
</evidence>
<evidence type="ECO:0000256" key="4">
    <source>
        <dbReference type="ARBA" id="ARBA00022692"/>
    </source>
</evidence>
<comment type="similarity">
    <text evidence="2 7">Belongs to the ExbD/TolR family.</text>
</comment>
<organism evidence="9 10">
    <name type="scientific">Myxacorys almedinensis A</name>
    <dbReference type="NCBI Taxonomy" id="2690445"/>
    <lineage>
        <taxon>Bacteria</taxon>
        <taxon>Bacillati</taxon>
        <taxon>Cyanobacteriota</taxon>
        <taxon>Cyanophyceae</taxon>
        <taxon>Leptolyngbyales</taxon>
        <taxon>Leptolyngbyaceae</taxon>
        <taxon>Myxacorys</taxon>
        <taxon>Myxacorys almedinensis</taxon>
    </lineage>
</organism>
<keyword evidence="7" id="KW-0653">Protein transport</keyword>
<evidence type="ECO:0000256" key="6">
    <source>
        <dbReference type="ARBA" id="ARBA00023136"/>
    </source>
</evidence>
<proteinExistence type="inferred from homology"/>
<dbReference type="GO" id="GO:0022857">
    <property type="term" value="F:transmembrane transporter activity"/>
    <property type="evidence" value="ECO:0007669"/>
    <property type="project" value="InterPro"/>
</dbReference>
<evidence type="ECO:0000256" key="5">
    <source>
        <dbReference type="ARBA" id="ARBA00022989"/>
    </source>
</evidence>